<evidence type="ECO:0000313" key="2">
    <source>
        <dbReference type="Proteomes" id="UP000811545"/>
    </source>
</evidence>
<organism evidence="1 2">
    <name type="scientific">Psychracetigena formicireducens</name>
    <dbReference type="NCBI Taxonomy" id="2986056"/>
    <lineage>
        <taxon>Bacteria</taxon>
        <taxon>Bacillati</taxon>
        <taxon>Candidatus Lithacetigenota</taxon>
        <taxon>Candidatus Psychracetigena</taxon>
    </lineage>
</organism>
<accession>A0A9E2BGR0</accession>
<gene>
    <name evidence="1" type="ORF">DDT42_00434</name>
</gene>
<evidence type="ECO:0000313" key="1">
    <source>
        <dbReference type="EMBL" id="MBT9144592.1"/>
    </source>
</evidence>
<protein>
    <submittedName>
        <fullName evidence="1">Uncharacterized protein</fullName>
    </submittedName>
</protein>
<dbReference type="Proteomes" id="UP000811545">
    <property type="component" value="Unassembled WGS sequence"/>
</dbReference>
<dbReference type="EMBL" id="QLTW01000013">
    <property type="protein sequence ID" value="MBT9144592.1"/>
    <property type="molecule type" value="Genomic_DNA"/>
</dbReference>
<reference evidence="1 2" key="1">
    <citation type="journal article" date="2021" name="bioRxiv">
        <title>Unique metabolic strategies in Hadean analogues reveal hints for primordial physiology.</title>
        <authorList>
            <person name="Nobu M.K."/>
            <person name="Nakai R."/>
            <person name="Tamazawa S."/>
            <person name="Mori H."/>
            <person name="Toyoda A."/>
            <person name="Ijiri A."/>
            <person name="Suzuki S."/>
            <person name="Kurokawa K."/>
            <person name="Kamagata Y."/>
            <person name="Tamaki H."/>
        </authorList>
    </citation>
    <scope>NUCLEOTIDE SEQUENCE [LARGE SCALE GENOMIC DNA]</scope>
    <source>
        <strain evidence="1">BS525</strain>
    </source>
</reference>
<proteinExistence type="predicted"/>
<sequence>MNRKQLLSELGKKFYKVGMPEPAEVNPDGVIVRQREGIAWYIVPIYEQSGDVLLRRNFSMYVENEGEKDEQAFYGERISEIDTVPVPPMKNLFANVEGTVEQAGKDFVVVRRWIVNKGVASEKRFLVKKSGTEFIEFAIKEEVQKPVI</sequence>
<comment type="caution">
    <text evidence="1">The sequence shown here is derived from an EMBL/GenBank/DDBJ whole genome shotgun (WGS) entry which is preliminary data.</text>
</comment>
<dbReference type="AlphaFoldDB" id="A0A9E2BGR0"/>
<name>A0A9E2BGR0_PSYF1</name>